<evidence type="ECO:0000256" key="1">
    <source>
        <dbReference type="SAM" id="MobiDB-lite"/>
    </source>
</evidence>
<feature type="compositionally biased region" description="Basic and acidic residues" evidence="1">
    <location>
        <begin position="1"/>
        <end position="13"/>
    </location>
</feature>
<dbReference type="EMBL" id="AAXF02000047">
    <property type="protein sequence ID" value="EDO12159.1"/>
    <property type="molecule type" value="Genomic_DNA"/>
</dbReference>
<reference evidence="3" key="2">
    <citation type="submission" date="2007-04" db="EMBL/GenBank/DDBJ databases">
        <title>Draft genome sequence of Bacteroides ovatus (ATCC 8483).</title>
        <authorList>
            <person name="Sudarsanam P."/>
            <person name="Ley R."/>
            <person name="Guruge J."/>
            <person name="Turnbaugh P.J."/>
            <person name="Mahowald M."/>
            <person name="Liep D."/>
            <person name="Gordon J."/>
        </authorList>
    </citation>
    <scope>NUCLEOTIDE SEQUENCE [LARGE SCALE GENOMIC DNA]</scope>
    <source>
        <strain evidence="3">ATCC 8483 / DSM 1896 / JCM 5824 / BCRC 10623 / CCUG 4943 / NCTC 11153</strain>
    </source>
</reference>
<name>A0AAN3A8W8_BACO1</name>
<dbReference type="Proteomes" id="UP000005475">
    <property type="component" value="Unassembled WGS sequence"/>
</dbReference>
<organism evidence="2 3">
    <name type="scientific">Bacteroides ovatus (strain ATCC 8483 / DSM 1896 / JCM 5824 / BCRC 10623 / CCUG 4943 / NCTC 11153)</name>
    <dbReference type="NCBI Taxonomy" id="411476"/>
    <lineage>
        <taxon>Bacteria</taxon>
        <taxon>Pseudomonadati</taxon>
        <taxon>Bacteroidota</taxon>
        <taxon>Bacteroidia</taxon>
        <taxon>Bacteroidales</taxon>
        <taxon>Bacteroidaceae</taxon>
        <taxon>Bacteroides</taxon>
    </lineage>
</organism>
<reference evidence="2 3" key="1">
    <citation type="submission" date="2007-03" db="EMBL/GenBank/DDBJ databases">
        <authorList>
            <person name="Fulton L."/>
            <person name="Clifton S."/>
            <person name="Fulton B."/>
            <person name="Xu J."/>
            <person name="Minx P."/>
            <person name="Pepin K.H."/>
            <person name="Johnson M."/>
            <person name="Thiruvilangam P."/>
            <person name="Bhonagiri V."/>
            <person name="Nash W.E."/>
            <person name="Mardis E.R."/>
            <person name="Wilson R.K."/>
        </authorList>
    </citation>
    <scope>NUCLEOTIDE SEQUENCE [LARGE SCALE GENOMIC DNA]</scope>
    <source>
        <strain evidence="3">ATCC 8483 / DSM 1896 / JCM 5824 / BCRC 10623 / CCUG 4943 / NCTC 11153</strain>
    </source>
</reference>
<proteinExistence type="predicted"/>
<evidence type="ECO:0000313" key="2">
    <source>
        <dbReference type="EMBL" id="EDO12159.1"/>
    </source>
</evidence>
<protein>
    <submittedName>
        <fullName evidence="2">Uncharacterized protein</fullName>
    </submittedName>
</protein>
<feature type="compositionally biased region" description="Basic residues" evidence="1">
    <location>
        <begin position="14"/>
        <end position="26"/>
    </location>
</feature>
<sequence>MEMKATEKVEMKAVVKHQIRQHKKRY</sequence>
<gene>
    <name evidence="2" type="ORF">BACOVA_02048</name>
</gene>
<feature type="region of interest" description="Disordered" evidence="1">
    <location>
        <begin position="1"/>
        <end position="26"/>
    </location>
</feature>
<accession>A0AAN3A8W8</accession>
<evidence type="ECO:0000313" key="3">
    <source>
        <dbReference type="Proteomes" id="UP000005475"/>
    </source>
</evidence>
<dbReference type="AlphaFoldDB" id="A0AAN3A8W8"/>
<comment type="caution">
    <text evidence="2">The sequence shown here is derived from an EMBL/GenBank/DDBJ whole genome shotgun (WGS) entry which is preliminary data.</text>
</comment>